<reference evidence="3" key="1">
    <citation type="submission" date="2018-12" db="EMBL/GenBank/DDBJ databases">
        <title>Tengunoibacter tsumagoiensis gen. nov., sp. nov., Dictyobacter kobayashii sp. nov., D. alpinus sp. nov., and D. joshuensis sp. nov. and description of Dictyobacteraceae fam. nov. within the order Ktedonobacterales isolated from Tengu-no-mugimeshi.</title>
        <authorList>
            <person name="Wang C.M."/>
            <person name="Zheng Y."/>
            <person name="Sakai Y."/>
            <person name="Toyoda A."/>
            <person name="Minakuchi Y."/>
            <person name="Abe K."/>
            <person name="Yokota A."/>
            <person name="Yabe S."/>
        </authorList>
    </citation>
    <scope>NUCLEOTIDE SEQUENCE [LARGE SCALE GENOMIC DNA]</scope>
    <source>
        <strain evidence="3">Uno16</strain>
    </source>
</reference>
<name>A0A402B851_9CHLR</name>
<accession>A0A402B851</accession>
<dbReference type="InterPro" id="IPR045489">
    <property type="entry name" value="DUF6429"/>
</dbReference>
<dbReference type="AlphaFoldDB" id="A0A402B851"/>
<dbReference type="RefSeq" id="WP_126627887.1">
    <property type="nucleotide sequence ID" value="NZ_BIFT01000001.1"/>
</dbReference>
<proteinExistence type="predicted"/>
<evidence type="ECO:0000259" key="1">
    <source>
        <dbReference type="Pfam" id="PF20008"/>
    </source>
</evidence>
<dbReference type="Pfam" id="PF20008">
    <property type="entry name" value="DUF6429"/>
    <property type="match status" value="1"/>
</dbReference>
<organism evidence="2 3">
    <name type="scientific">Dictyobacter alpinus</name>
    <dbReference type="NCBI Taxonomy" id="2014873"/>
    <lineage>
        <taxon>Bacteria</taxon>
        <taxon>Bacillati</taxon>
        <taxon>Chloroflexota</taxon>
        <taxon>Ktedonobacteria</taxon>
        <taxon>Ktedonobacterales</taxon>
        <taxon>Dictyobacteraceae</taxon>
        <taxon>Dictyobacter</taxon>
    </lineage>
</organism>
<dbReference type="EMBL" id="BIFT01000001">
    <property type="protein sequence ID" value="GCE27554.1"/>
    <property type="molecule type" value="Genomic_DNA"/>
</dbReference>
<evidence type="ECO:0000313" key="3">
    <source>
        <dbReference type="Proteomes" id="UP000287171"/>
    </source>
</evidence>
<protein>
    <recommendedName>
        <fullName evidence="1">DUF6429 domain-containing protein</fullName>
    </recommendedName>
</protein>
<dbReference type="OrthoDB" id="9800962at2"/>
<comment type="caution">
    <text evidence="2">The sequence shown here is derived from an EMBL/GenBank/DDBJ whole genome shotgun (WGS) entry which is preliminary data.</text>
</comment>
<keyword evidence="3" id="KW-1185">Reference proteome</keyword>
<evidence type="ECO:0000313" key="2">
    <source>
        <dbReference type="EMBL" id="GCE27554.1"/>
    </source>
</evidence>
<dbReference type="Proteomes" id="UP000287171">
    <property type="component" value="Unassembled WGS sequence"/>
</dbReference>
<sequence length="81" mass="9648">MDTYDQDKIDEVVLALLQLTLHDSYRAWKGFDWEVLNRLYEKGWIDNPRNKAKSIEFTQEGLTQSERFFAKHFGLDHPSDE</sequence>
<gene>
    <name evidence="2" type="ORF">KDA_30380</name>
</gene>
<feature type="domain" description="DUF6429" evidence="1">
    <location>
        <begin position="5"/>
        <end position="74"/>
    </location>
</feature>